<dbReference type="InterPro" id="IPR006001">
    <property type="entry name" value="Therm_gnt_kin"/>
</dbReference>
<comment type="catalytic activity">
    <reaction evidence="8 9">
        <text>D-gluconate + ATP = 6-phospho-D-gluconate + ADP + H(+)</text>
        <dbReference type="Rhea" id="RHEA:19433"/>
        <dbReference type="ChEBI" id="CHEBI:15378"/>
        <dbReference type="ChEBI" id="CHEBI:18391"/>
        <dbReference type="ChEBI" id="CHEBI:30616"/>
        <dbReference type="ChEBI" id="CHEBI:58759"/>
        <dbReference type="ChEBI" id="CHEBI:456216"/>
        <dbReference type="EC" id="2.7.1.12"/>
    </reaction>
</comment>
<keyword evidence="5 9" id="KW-0547">Nucleotide-binding</keyword>
<keyword evidence="6 9" id="KW-0418">Kinase</keyword>
<dbReference type="NCBIfam" id="TIGR01313">
    <property type="entry name" value="therm_gnt_kin"/>
    <property type="match status" value="1"/>
</dbReference>
<gene>
    <name evidence="10" type="ORF">QU605_10675</name>
</gene>
<keyword evidence="7 9" id="KW-0067">ATP-binding</keyword>
<evidence type="ECO:0000313" key="10">
    <source>
        <dbReference type="EMBL" id="MDM9631939.1"/>
    </source>
</evidence>
<evidence type="ECO:0000256" key="1">
    <source>
        <dbReference type="ARBA" id="ARBA00004761"/>
    </source>
</evidence>
<dbReference type="CDD" id="cd02021">
    <property type="entry name" value="GntK"/>
    <property type="match status" value="1"/>
</dbReference>
<evidence type="ECO:0000256" key="2">
    <source>
        <dbReference type="ARBA" id="ARBA00008420"/>
    </source>
</evidence>
<dbReference type="PANTHER" id="PTHR43442:SF3">
    <property type="entry name" value="GLUCONOKINASE-RELATED"/>
    <property type="match status" value="1"/>
</dbReference>
<dbReference type="RefSeq" id="WP_289725298.1">
    <property type="nucleotide sequence ID" value="NZ_JAUDUY010000004.1"/>
</dbReference>
<dbReference type="InterPro" id="IPR031322">
    <property type="entry name" value="Shikimate/glucono_kinase"/>
</dbReference>
<dbReference type="InterPro" id="IPR027417">
    <property type="entry name" value="P-loop_NTPase"/>
</dbReference>
<keyword evidence="11" id="KW-1185">Reference proteome</keyword>
<dbReference type="SUPFAM" id="SSF52540">
    <property type="entry name" value="P-loop containing nucleoside triphosphate hydrolases"/>
    <property type="match status" value="1"/>
</dbReference>
<evidence type="ECO:0000256" key="5">
    <source>
        <dbReference type="ARBA" id="ARBA00022741"/>
    </source>
</evidence>
<evidence type="ECO:0000313" key="11">
    <source>
        <dbReference type="Proteomes" id="UP001174839"/>
    </source>
</evidence>
<dbReference type="GO" id="GO:0046316">
    <property type="term" value="F:gluconokinase activity"/>
    <property type="evidence" value="ECO:0007669"/>
    <property type="project" value="UniProtKB-EC"/>
</dbReference>
<dbReference type="EC" id="2.7.1.12" evidence="3 9"/>
<comment type="similarity">
    <text evidence="2 9">Belongs to the gluconokinase GntK/GntV family.</text>
</comment>
<sequence length="166" mass="18652">MVTKERIYIIMGVSGCGKSTLGRVLAERLELPFFDGDDFHPPENIEKMSGGLPLDDSDREGWLSRLNELSLQHKSKGAVIACSALKERYRKRLGAGLEGSITWVYLHGNYQTILERIRGRESHFMPSALLKSQFETLEPPQYGLHIPVSLPVAAAVLKIQEYVKQL</sequence>
<evidence type="ECO:0000256" key="3">
    <source>
        <dbReference type="ARBA" id="ARBA00012054"/>
    </source>
</evidence>
<name>A0ABT7WG90_9FLAO</name>
<accession>A0ABT7WG90</accession>
<dbReference type="Gene3D" id="3.40.50.300">
    <property type="entry name" value="P-loop containing nucleotide triphosphate hydrolases"/>
    <property type="match status" value="1"/>
</dbReference>
<evidence type="ECO:0000256" key="4">
    <source>
        <dbReference type="ARBA" id="ARBA00022679"/>
    </source>
</evidence>
<comment type="pathway">
    <text evidence="1">Carbohydrate acid metabolism.</text>
</comment>
<proteinExistence type="inferred from homology"/>
<protein>
    <recommendedName>
        <fullName evidence="3 9">Gluconokinase</fullName>
        <ecNumber evidence="3 9">2.7.1.12</ecNumber>
    </recommendedName>
</protein>
<dbReference type="PANTHER" id="PTHR43442">
    <property type="entry name" value="GLUCONOKINASE-RELATED"/>
    <property type="match status" value="1"/>
</dbReference>
<dbReference type="Pfam" id="PF01202">
    <property type="entry name" value="SKI"/>
    <property type="match status" value="1"/>
</dbReference>
<dbReference type="Proteomes" id="UP001174839">
    <property type="component" value="Unassembled WGS sequence"/>
</dbReference>
<evidence type="ECO:0000256" key="8">
    <source>
        <dbReference type="ARBA" id="ARBA00048090"/>
    </source>
</evidence>
<evidence type="ECO:0000256" key="6">
    <source>
        <dbReference type="ARBA" id="ARBA00022777"/>
    </source>
</evidence>
<organism evidence="10 11">
    <name type="scientific">Robiginitalea aurantiaca</name>
    <dbReference type="NCBI Taxonomy" id="3056915"/>
    <lineage>
        <taxon>Bacteria</taxon>
        <taxon>Pseudomonadati</taxon>
        <taxon>Bacteroidota</taxon>
        <taxon>Flavobacteriia</taxon>
        <taxon>Flavobacteriales</taxon>
        <taxon>Flavobacteriaceae</taxon>
        <taxon>Robiginitalea</taxon>
    </lineage>
</organism>
<evidence type="ECO:0000256" key="7">
    <source>
        <dbReference type="ARBA" id="ARBA00022840"/>
    </source>
</evidence>
<evidence type="ECO:0000256" key="9">
    <source>
        <dbReference type="RuleBase" id="RU363066"/>
    </source>
</evidence>
<keyword evidence="4 9" id="KW-0808">Transferase</keyword>
<reference evidence="10" key="1">
    <citation type="submission" date="2023-06" db="EMBL/GenBank/DDBJ databases">
        <title>Robiginitalea aurantiacus sp. nov. and Algoriphagus sediminis sp. nov., isolated from coastal sediment.</title>
        <authorList>
            <person name="Zhou Z.Y."/>
            <person name="An J."/>
            <person name="Jia Y.W."/>
            <person name="Du Z.J."/>
        </authorList>
    </citation>
    <scope>NUCLEOTIDE SEQUENCE</scope>
    <source>
        <strain evidence="10">M39</strain>
    </source>
</reference>
<dbReference type="EMBL" id="JAUDUY010000004">
    <property type="protein sequence ID" value="MDM9631939.1"/>
    <property type="molecule type" value="Genomic_DNA"/>
</dbReference>
<comment type="caution">
    <text evidence="10">The sequence shown here is derived from an EMBL/GenBank/DDBJ whole genome shotgun (WGS) entry which is preliminary data.</text>
</comment>